<sequence length="100" mass="10692">MVDQNLILGTQILTFRLHMALEGHPLFQSTEEVKPRPGSPRKLLLASALEGGLFTEDGSTWGSCASSPDFQIKSLSSLDALSDCEEKTGLAVAFTKGLAL</sequence>
<accession>A0A1V6PDB4</accession>
<organism evidence="1 2">
    <name type="scientific">Penicillium antarcticum</name>
    <dbReference type="NCBI Taxonomy" id="416450"/>
    <lineage>
        <taxon>Eukaryota</taxon>
        <taxon>Fungi</taxon>
        <taxon>Dikarya</taxon>
        <taxon>Ascomycota</taxon>
        <taxon>Pezizomycotina</taxon>
        <taxon>Eurotiomycetes</taxon>
        <taxon>Eurotiomycetidae</taxon>
        <taxon>Eurotiales</taxon>
        <taxon>Aspergillaceae</taxon>
        <taxon>Penicillium</taxon>
    </lineage>
</organism>
<protein>
    <submittedName>
        <fullName evidence="1">Uncharacterized protein</fullName>
    </submittedName>
</protein>
<name>A0A1V6PDB4_9EURO</name>
<comment type="caution">
    <text evidence="1">The sequence shown here is derived from an EMBL/GenBank/DDBJ whole genome shotgun (WGS) entry which is preliminary data.</text>
</comment>
<dbReference type="AlphaFoldDB" id="A0A1V6PDB4"/>
<evidence type="ECO:0000313" key="1">
    <source>
        <dbReference type="EMBL" id="OQD75001.1"/>
    </source>
</evidence>
<proteinExistence type="predicted"/>
<evidence type="ECO:0000313" key="2">
    <source>
        <dbReference type="Proteomes" id="UP000191672"/>
    </source>
</evidence>
<keyword evidence="2" id="KW-1185">Reference proteome</keyword>
<dbReference type="EMBL" id="MDYN01000161">
    <property type="protein sequence ID" value="OQD75001.1"/>
    <property type="molecule type" value="Genomic_DNA"/>
</dbReference>
<reference evidence="2" key="1">
    <citation type="journal article" date="2017" name="Nat. Microbiol.">
        <title>Global analysis of biosynthetic gene clusters reveals vast potential of secondary metabolite production in Penicillium species.</title>
        <authorList>
            <person name="Nielsen J.C."/>
            <person name="Grijseels S."/>
            <person name="Prigent S."/>
            <person name="Ji B."/>
            <person name="Dainat J."/>
            <person name="Nielsen K.F."/>
            <person name="Frisvad J.C."/>
            <person name="Workman M."/>
            <person name="Nielsen J."/>
        </authorList>
    </citation>
    <scope>NUCLEOTIDE SEQUENCE [LARGE SCALE GENOMIC DNA]</scope>
    <source>
        <strain evidence="2">IBT 31811</strain>
    </source>
</reference>
<gene>
    <name evidence="1" type="ORF">PENANT_c161G03426</name>
</gene>
<dbReference type="Proteomes" id="UP000191672">
    <property type="component" value="Unassembled WGS sequence"/>
</dbReference>